<evidence type="ECO:0000313" key="3">
    <source>
        <dbReference type="Proteomes" id="UP000076761"/>
    </source>
</evidence>
<gene>
    <name evidence="2" type="ORF">NEOLEDRAFT_6216</name>
</gene>
<keyword evidence="3" id="KW-1185">Reference proteome</keyword>
<keyword evidence="1" id="KW-1133">Transmembrane helix</keyword>
<dbReference type="EMBL" id="KV425551">
    <property type="protein sequence ID" value="KZT30385.1"/>
    <property type="molecule type" value="Genomic_DNA"/>
</dbReference>
<keyword evidence="1" id="KW-0472">Membrane</keyword>
<reference evidence="2 3" key="1">
    <citation type="journal article" date="2016" name="Mol. Biol. Evol.">
        <title>Comparative Genomics of Early-Diverging Mushroom-Forming Fungi Provides Insights into the Origins of Lignocellulose Decay Capabilities.</title>
        <authorList>
            <person name="Nagy L.G."/>
            <person name="Riley R."/>
            <person name="Tritt A."/>
            <person name="Adam C."/>
            <person name="Daum C."/>
            <person name="Floudas D."/>
            <person name="Sun H."/>
            <person name="Yadav J.S."/>
            <person name="Pangilinan J."/>
            <person name="Larsson K.H."/>
            <person name="Matsuura K."/>
            <person name="Barry K."/>
            <person name="Labutti K."/>
            <person name="Kuo R."/>
            <person name="Ohm R.A."/>
            <person name="Bhattacharya S.S."/>
            <person name="Shirouzu T."/>
            <person name="Yoshinaga Y."/>
            <person name="Martin F.M."/>
            <person name="Grigoriev I.V."/>
            <person name="Hibbett D.S."/>
        </authorList>
    </citation>
    <scope>NUCLEOTIDE SEQUENCE [LARGE SCALE GENOMIC DNA]</scope>
    <source>
        <strain evidence="2 3">HHB14362 ss-1</strain>
    </source>
</reference>
<dbReference type="AlphaFoldDB" id="A0A165VYH3"/>
<protein>
    <submittedName>
        <fullName evidence="2">Uncharacterized protein</fullName>
    </submittedName>
</protein>
<accession>A0A165VYH3</accession>
<feature type="transmembrane region" description="Helical" evidence="1">
    <location>
        <begin position="48"/>
        <end position="65"/>
    </location>
</feature>
<sequence>MTKLTIVAMHTPYAHSASAAPLQLQSHSPGHPAEYKAHELSSRRSCTVIGPVIAFMLPYSMLYLYRLHQATMPWTRLTTHHLV</sequence>
<evidence type="ECO:0000313" key="2">
    <source>
        <dbReference type="EMBL" id="KZT30385.1"/>
    </source>
</evidence>
<evidence type="ECO:0000256" key="1">
    <source>
        <dbReference type="SAM" id="Phobius"/>
    </source>
</evidence>
<organism evidence="2 3">
    <name type="scientific">Neolentinus lepideus HHB14362 ss-1</name>
    <dbReference type="NCBI Taxonomy" id="1314782"/>
    <lineage>
        <taxon>Eukaryota</taxon>
        <taxon>Fungi</taxon>
        <taxon>Dikarya</taxon>
        <taxon>Basidiomycota</taxon>
        <taxon>Agaricomycotina</taxon>
        <taxon>Agaricomycetes</taxon>
        <taxon>Gloeophyllales</taxon>
        <taxon>Gloeophyllaceae</taxon>
        <taxon>Neolentinus</taxon>
    </lineage>
</organism>
<proteinExistence type="predicted"/>
<dbReference type="InParanoid" id="A0A165VYH3"/>
<keyword evidence="1" id="KW-0812">Transmembrane</keyword>
<dbReference type="Proteomes" id="UP000076761">
    <property type="component" value="Unassembled WGS sequence"/>
</dbReference>
<name>A0A165VYH3_9AGAM</name>